<evidence type="ECO:0000313" key="3">
    <source>
        <dbReference type="Proteomes" id="UP000663868"/>
    </source>
</evidence>
<name>A0A820GPA9_9BILA</name>
<organism evidence="2 3">
    <name type="scientific">Adineta steineri</name>
    <dbReference type="NCBI Taxonomy" id="433720"/>
    <lineage>
        <taxon>Eukaryota</taxon>
        <taxon>Metazoa</taxon>
        <taxon>Spiralia</taxon>
        <taxon>Gnathifera</taxon>
        <taxon>Rotifera</taxon>
        <taxon>Eurotatoria</taxon>
        <taxon>Bdelloidea</taxon>
        <taxon>Adinetida</taxon>
        <taxon>Adinetidae</taxon>
        <taxon>Adineta</taxon>
    </lineage>
</organism>
<reference evidence="2" key="1">
    <citation type="submission" date="2021-02" db="EMBL/GenBank/DDBJ databases">
        <authorList>
            <person name="Nowell W R."/>
        </authorList>
    </citation>
    <scope>NUCLEOTIDE SEQUENCE</scope>
</reference>
<feature type="coiled-coil region" evidence="1">
    <location>
        <begin position="194"/>
        <end position="249"/>
    </location>
</feature>
<sequence length="250" mass="29295">MLIGHPNEDPIKKELVQLTESHTKFEQESKIKLGKAFIDCADANSRSKSLECSLQIAQDELKRFNEQNEQRSLISDIEIQLRDFQTRCTDIEIEKQRIQNDFDEYYQRTHHLEESQQKSIQNGTAHGRFQVQSSLLDPIIENNNSIDIPILKENGENETHDEPIMPLDQIDPIVNHNHTEKYDNINGHDSVNELIEAQKQIVLLRENLNKTNERVVSAEDSYRSEQERYRSLISEHELIRDELNQLKIRL</sequence>
<gene>
    <name evidence="2" type="ORF">KXQ929_LOCUS44493</name>
</gene>
<comment type="caution">
    <text evidence="2">The sequence shown here is derived from an EMBL/GenBank/DDBJ whole genome shotgun (WGS) entry which is preliminary data.</text>
</comment>
<evidence type="ECO:0000313" key="2">
    <source>
        <dbReference type="EMBL" id="CAF4282011.1"/>
    </source>
</evidence>
<accession>A0A820GPA9</accession>
<dbReference type="AlphaFoldDB" id="A0A820GPA9"/>
<feature type="coiled-coil region" evidence="1">
    <location>
        <begin position="47"/>
        <end position="101"/>
    </location>
</feature>
<feature type="non-terminal residue" evidence="2">
    <location>
        <position position="250"/>
    </location>
</feature>
<proteinExistence type="predicted"/>
<protein>
    <submittedName>
        <fullName evidence="2">Uncharacterized protein</fullName>
    </submittedName>
</protein>
<dbReference type="Proteomes" id="UP000663868">
    <property type="component" value="Unassembled WGS sequence"/>
</dbReference>
<evidence type="ECO:0000256" key="1">
    <source>
        <dbReference type="SAM" id="Coils"/>
    </source>
</evidence>
<keyword evidence="1" id="KW-0175">Coiled coil</keyword>
<feature type="non-terminal residue" evidence="2">
    <location>
        <position position="1"/>
    </location>
</feature>
<dbReference type="EMBL" id="CAJOBB010012817">
    <property type="protein sequence ID" value="CAF4282011.1"/>
    <property type="molecule type" value="Genomic_DNA"/>
</dbReference>